<reference evidence="2 3" key="1">
    <citation type="submission" date="2017-10" db="EMBL/GenBank/DDBJ databases">
        <title>Comparative genomics in systemic dimorphic fungi from Ajellomycetaceae.</title>
        <authorList>
            <person name="Munoz J.F."/>
            <person name="Mcewen J.G."/>
            <person name="Clay O.K."/>
            <person name="Cuomo C.A."/>
        </authorList>
    </citation>
    <scope>NUCLEOTIDE SEQUENCE [LARGE SCALE GENOMIC DNA]</scope>
    <source>
        <strain evidence="2 3">UAMH4076</strain>
    </source>
</reference>
<feature type="compositionally biased region" description="Polar residues" evidence="1">
    <location>
        <begin position="391"/>
        <end position="406"/>
    </location>
</feature>
<dbReference type="Proteomes" id="UP000226031">
    <property type="component" value="Unassembled WGS sequence"/>
</dbReference>
<evidence type="ECO:0000256" key="1">
    <source>
        <dbReference type="SAM" id="MobiDB-lite"/>
    </source>
</evidence>
<gene>
    <name evidence="2" type="ORF">GX50_08185</name>
</gene>
<dbReference type="VEuPathDB" id="FungiDB:EMCG_00185"/>
<name>A0A2B7Z7S3_9EURO</name>
<dbReference type="AlphaFoldDB" id="A0A2B7Z7S3"/>
<evidence type="ECO:0000313" key="3">
    <source>
        <dbReference type="Proteomes" id="UP000226031"/>
    </source>
</evidence>
<feature type="region of interest" description="Disordered" evidence="1">
    <location>
        <begin position="333"/>
        <end position="410"/>
    </location>
</feature>
<organism evidence="2 3">
    <name type="scientific">[Emmonsia] crescens</name>
    <dbReference type="NCBI Taxonomy" id="73230"/>
    <lineage>
        <taxon>Eukaryota</taxon>
        <taxon>Fungi</taxon>
        <taxon>Dikarya</taxon>
        <taxon>Ascomycota</taxon>
        <taxon>Pezizomycotina</taxon>
        <taxon>Eurotiomycetes</taxon>
        <taxon>Eurotiomycetidae</taxon>
        <taxon>Onygenales</taxon>
        <taxon>Ajellomycetaceae</taxon>
        <taxon>Emergomyces</taxon>
    </lineage>
</organism>
<dbReference type="EMBL" id="PDND01000276">
    <property type="protein sequence ID" value="PGH29072.1"/>
    <property type="molecule type" value="Genomic_DNA"/>
</dbReference>
<proteinExistence type="predicted"/>
<feature type="compositionally biased region" description="Basic and acidic residues" evidence="1">
    <location>
        <begin position="7"/>
        <end position="38"/>
    </location>
</feature>
<keyword evidence="3" id="KW-1185">Reference proteome</keyword>
<feature type="region of interest" description="Disordered" evidence="1">
    <location>
        <begin position="1"/>
        <end position="55"/>
    </location>
</feature>
<evidence type="ECO:0000313" key="2">
    <source>
        <dbReference type="EMBL" id="PGH29072.1"/>
    </source>
</evidence>
<feature type="compositionally biased region" description="Gly residues" evidence="1">
    <location>
        <begin position="350"/>
        <end position="364"/>
    </location>
</feature>
<protein>
    <submittedName>
        <fullName evidence="2">Uncharacterized protein</fullName>
    </submittedName>
</protein>
<feature type="compositionally biased region" description="Acidic residues" evidence="1">
    <location>
        <begin position="368"/>
        <end position="388"/>
    </location>
</feature>
<sequence length="464" mass="52358">MTSVAKIRPEKEAKSPSEENKKRKESCERELNLTELFKHTPGPDPDPEPEPDRIPDTLIAKGIQSLRCSTRGWIIGILTDISANGRIDGIERIFEPFDIYGWDGPTTTGNRLRVAENLLSEAPGPRELENSKIIDFRKRFDYFLLSCVVWGLLEELIFADTYPVGFTAEQKAEIDNVDKDCLLSGEDKRKNRAEKLIEYISHPFSKETEDSLLAIYTNMRKHILIRLLNQDIFAKHENDFRTHIFLPAITIHAWMRCSLSQYHVSPPLALARFSYTSVSEIKSWSIELRQYDMAEVERWTTENTSGVLNCLHLELEDFGILFELYEYSNDKVSEHNDTNVSGSANEDGSGSSGEDGSGSSGEDGSGSSDEDSSESCEDECSESCDDGFFEPSNSGASEYNNKTAYKSTDDEVCEFRNGASKIRSTGKSRPIRKKLQLIKTRDGVIRYEPRETKQVRRKPTAGGP</sequence>
<comment type="caution">
    <text evidence="2">The sequence shown here is derived from an EMBL/GenBank/DDBJ whole genome shotgun (WGS) entry which is preliminary data.</text>
</comment>
<accession>A0A2B7Z7S3</accession>